<dbReference type="SUPFAM" id="SSF53098">
    <property type="entry name" value="Ribonuclease H-like"/>
    <property type="match status" value="1"/>
</dbReference>
<evidence type="ECO:0000313" key="2">
    <source>
        <dbReference type="EMBL" id="PPK56872.1"/>
    </source>
</evidence>
<proteinExistence type="predicted"/>
<dbReference type="EMBL" id="PTIW01000063">
    <property type="protein sequence ID" value="PPK56872.1"/>
    <property type="molecule type" value="Genomic_DNA"/>
</dbReference>
<accession>A0AB36ZTZ3</accession>
<reference evidence="2 3" key="1">
    <citation type="submission" date="2018-02" db="EMBL/GenBank/DDBJ databases">
        <title>Subsurface microbial communities from deep shales in Ohio and West Virginia, USA.</title>
        <authorList>
            <person name="Wrighton K."/>
        </authorList>
    </citation>
    <scope>NUCLEOTIDE SEQUENCE [LARGE SCALE GENOMIC DNA]</scope>
    <source>
        <strain evidence="2 3">MARC-MIP3H16</strain>
    </source>
</reference>
<dbReference type="RefSeq" id="WP_104412954.1">
    <property type="nucleotide sequence ID" value="NZ_PTIW01000063.1"/>
</dbReference>
<name>A0AB36ZTZ3_9BACT</name>
<evidence type="ECO:0000259" key="1">
    <source>
        <dbReference type="Pfam" id="PF01609"/>
    </source>
</evidence>
<protein>
    <submittedName>
        <fullName evidence="2">IS4 family transposase</fullName>
    </submittedName>
</protein>
<dbReference type="GO" id="GO:0003677">
    <property type="term" value="F:DNA binding"/>
    <property type="evidence" value="ECO:0007669"/>
    <property type="project" value="InterPro"/>
</dbReference>
<dbReference type="PANTHER" id="PTHR34614">
    <property type="match status" value="1"/>
</dbReference>
<sequence length="525" mass="61919">MFVRKKKNKSGSVSIQIISKNSGKYKVVETIGCSSNDYEIENLLLKANDRLLELEPNLFDFVEFTEKKQKLTNKDMRVIGDELIFGRLFKAIGCESIDFKNIKDKEVFKALVISRLLYPGSKLYLIDYYHIYKKQKIEQNRIYRFLDKLYQDNLKMNVEKCIFNHTKKIMNDTITVSFYDVTTLYFESESEDDLRRIGFSKEGKLARPQIQLGLFTTLQGYPLSYEVYEGNKYEGHTLIDILEKFQNKFNIQNKPIVVADRGMLNNDNIVYLENNGYKYILAAKIKNTSNEIKDQVSNLTFLNDGVIHTLKIDKEIKYKDTNEQKQTLQTKQRLILTYSSKRAKKDKYTRDKALEKIEAKLSKNITKSDLKLSYYAKYLDIDDKCDIKYKLNPNKITNDEKLDGIKGFITNDFILKPNEVIAHYQNQYDVEKAFRISKTDLKIRPIYHRVENRIKSHILLSFVSYSIYKEFERRIKKSNINIKFKLTFDYIKTMYGYKTPLGVEPLEMDEIQQQIYDAIYSKQKT</sequence>
<dbReference type="InterPro" id="IPR012337">
    <property type="entry name" value="RNaseH-like_sf"/>
</dbReference>
<dbReference type="Proteomes" id="UP000239861">
    <property type="component" value="Unassembled WGS sequence"/>
</dbReference>
<dbReference type="Pfam" id="PF01609">
    <property type="entry name" value="DDE_Tnp_1"/>
    <property type="match status" value="1"/>
</dbReference>
<dbReference type="NCBIfam" id="NF033559">
    <property type="entry name" value="transpos_IS1634"/>
    <property type="match status" value="1"/>
</dbReference>
<dbReference type="AlphaFoldDB" id="A0AB36ZTZ3"/>
<dbReference type="GO" id="GO:0004803">
    <property type="term" value="F:transposase activity"/>
    <property type="evidence" value="ECO:0007669"/>
    <property type="project" value="InterPro"/>
</dbReference>
<dbReference type="InterPro" id="IPR047654">
    <property type="entry name" value="IS1634_transpos"/>
</dbReference>
<dbReference type="PANTHER" id="PTHR34614:SF2">
    <property type="entry name" value="TRANSPOSASE IS4-LIKE DOMAIN-CONTAINING PROTEIN"/>
    <property type="match status" value="1"/>
</dbReference>
<comment type="caution">
    <text evidence="2">The sequence shown here is derived from an EMBL/GenBank/DDBJ whole genome shotgun (WGS) entry which is preliminary data.</text>
</comment>
<dbReference type="InterPro" id="IPR002559">
    <property type="entry name" value="Transposase_11"/>
</dbReference>
<feature type="domain" description="Transposase IS4-like" evidence="1">
    <location>
        <begin position="175"/>
        <end position="466"/>
    </location>
</feature>
<organism evidence="2 3">
    <name type="scientific">Malaciobacter marinus</name>
    <dbReference type="NCBI Taxonomy" id="505249"/>
    <lineage>
        <taxon>Bacteria</taxon>
        <taxon>Pseudomonadati</taxon>
        <taxon>Campylobacterota</taxon>
        <taxon>Epsilonproteobacteria</taxon>
        <taxon>Campylobacterales</taxon>
        <taxon>Arcobacteraceae</taxon>
        <taxon>Malaciobacter</taxon>
    </lineage>
</organism>
<gene>
    <name evidence="2" type="ORF">B0F89_1631</name>
</gene>
<dbReference type="GO" id="GO:0006313">
    <property type="term" value="P:DNA transposition"/>
    <property type="evidence" value="ECO:0007669"/>
    <property type="project" value="InterPro"/>
</dbReference>
<evidence type="ECO:0000313" key="3">
    <source>
        <dbReference type="Proteomes" id="UP000239861"/>
    </source>
</evidence>